<evidence type="ECO:0000313" key="9">
    <source>
        <dbReference type="Proteomes" id="UP000355283"/>
    </source>
</evidence>
<comment type="subcellular location">
    <subcellularLocation>
        <location evidence="1">Membrane</location>
        <topology evidence="1">Multi-pass membrane protein</topology>
    </subcellularLocation>
</comment>
<evidence type="ECO:0000256" key="6">
    <source>
        <dbReference type="SAM" id="Phobius"/>
    </source>
</evidence>
<dbReference type="Gene3D" id="1.10.8.10">
    <property type="entry name" value="DNA helicase RuvA subunit, C-terminal domain"/>
    <property type="match status" value="1"/>
</dbReference>
<dbReference type="OrthoDB" id="272778at2759"/>
<feature type="transmembrane region" description="Helical" evidence="6">
    <location>
        <begin position="90"/>
        <end position="109"/>
    </location>
</feature>
<sequence>MGALAGFVNAPVTKGYCLLVVGASLLSSYTHSSHTLRLDTTRILRKGELWRLFTSQIAFQEHPQTVLGVFLLYTFRHFERQMGSRKFGSFLVLSTLLATSTEMAIAGWLGGKGRIGEGLVLSPGPFGVVYALFVLFYTTVPKLHPRLLRVCGADLSDKSMYYAVGAQLLLGGGWKTAIPALCGLFAGILYRRNVFGMQSVLLPQVLCRGVASVLEPLLQARRPTTRVRGGAERRRRRAGMAGREQLLPGGDRAPGRGGGGGREGGQLAPPPPPPPASEDAIQMLMGLGFERGAVVRALQGADNNVEVAANRLLQGP</sequence>
<dbReference type="InterPro" id="IPR022764">
    <property type="entry name" value="Peptidase_S54_rhomboid_dom"/>
</dbReference>
<accession>A0A4D9D6H4</accession>
<dbReference type="PANTHER" id="PTHR43066:SF21">
    <property type="entry name" value="UBIQUITIN-ASSOCIATED DOMAIN-CONTAINING PROTEIN 2"/>
    <property type="match status" value="1"/>
</dbReference>
<dbReference type="InterPro" id="IPR015940">
    <property type="entry name" value="UBA"/>
</dbReference>
<feature type="transmembrane region" description="Helical" evidence="6">
    <location>
        <begin position="161"/>
        <end position="188"/>
    </location>
</feature>
<evidence type="ECO:0000256" key="4">
    <source>
        <dbReference type="ARBA" id="ARBA00023136"/>
    </source>
</evidence>
<dbReference type="PROSITE" id="PS50030">
    <property type="entry name" value="UBA"/>
    <property type="match status" value="1"/>
</dbReference>
<proteinExistence type="predicted"/>
<dbReference type="SUPFAM" id="SSF46934">
    <property type="entry name" value="UBA-like"/>
    <property type="match status" value="1"/>
</dbReference>
<evidence type="ECO:0000256" key="2">
    <source>
        <dbReference type="ARBA" id="ARBA00022692"/>
    </source>
</evidence>
<dbReference type="Proteomes" id="UP000355283">
    <property type="component" value="Unassembled WGS sequence"/>
</dbReference>
<dbReference type="Gene3D" id="1.20.1540.10">
    <property type="entry name" value="Rhomboid-like"/>
    <property type="match status" value="1"/>
</dbReference>
<keyword evidence="2 6" id="KW-0812">Transmembrane</keyword>
<dbReference type="GO" id="GO:0004252">
    <property type="term" value="F:serine-type endopeptidase activity"/>
    <property type="evidence" value="ECO:0007669"/>
    <property type="project" value="InterPro"/>
</dbReference>
<keyword evidence="3 6" id="KW-1133">Transmembrane helix</keyword>
<dbReference type="EMBL" id="SDOX01000019">
    <property type="protein sequence ID" value="TFJ84218.1"/>
    <property type="molecule type" value="Genomic_DNA"/>
</dbReference>
<dbReference type="SMART" id="SM00165">
    <property type="entry name" value="UBA"/>
    <property type="match status" value="1"/>
</dbReference>
<feature type="transmembrane region" description="Helical" evidence="6">
    <location>
        <begin position="121"/>
        <end position="140"/>
    </location>
</feature>
<dbReference type="Pfam" id="PF00627">
    <property type="entry name" value="UBA"/>
    <property type="match status" value="1"/>
</dbReference>
<dbReference type="GO" id="GO:0016020">
    <property type="term" value="C:membrane"/>
    <property type="evidence" value="ECO:0007669"/>
    <property type="project" value="UniProtKB-SubCell"/>
</dbReference>
<dbReference type="PANTHER" id="PTHR43066">
    <property type="entry name" value="RHOMBOID-RELATED PROTEIN"/>
    <property type="match status" value="1"/>
</dbReference>
<feature type="region of interest" description="Disordered" evidence="5">
    <location>
        <begin position="224"/>
        <end position="279"/>
    </location>
</feature>
<comment type="caution">
    <text evidence="8">The sequence shown here is derived from an EMBL/GenBank/DDBJ whole genome shotgun (WGS) entry which is preliminary data.</text>
</comment>
<name>A0A4D9D6H4_9STRA</name>
<feature type="compositionally biased region" description="Gly residues" evidence="5">
    <location>
        <begin position="255"/>
        <end position="264"/>
    </location>
</feature>
<dbReference type="AlphaFoldDB" id="A0A4D9D6H4"/>
<dbReference type="SUPFAM" id="SSF144091">
    <property type="entry name" value="Rhomboid-like"/>
    <property type="match status" value="1"/>
</dbReference>
<dbReference type="InterPro" id="IPR035952">
    <property type="entry name" value="Rhomboid-like_sf"/>
</dbReference>
<dbReference type="InterPro" id="IPR009060">
    <property type="entry name" value="UBA-like_sf"/>
</dbReference>
<evidence type="ECO:0000259" key="7">
    <source>
        <dbReference type="PROSITE" id="PS50030"/>
    </source>
</evidence>
<evidence type="ECO:0000256" key="3">
    <source>
        <dbReference type="ARBA" id="ARBA00022989"/>
    </source>
</evidence>
<keyword evidence="9" id="KW-1185">Reference proteome</keyword>
<evidence type="ECO:0000256" key="1">
    <source>
        <dbReference type="ARBA" id="ARBA00004141"/>
    </source>
</evidence>
<evidence type="ECO:0000256" key="5">
    <source>
        <dbReference type="SAM" id="MobiDB-lite"/>
    </source>
</evidence>
<dbReference type="Pfam" id="PF01694">
    <property type="entry name" value="Rhomboid"/>
    <property type="match status" value="1"/>
</dbReference>
<organism evidence="8 9">
    <name type="scientific">Nannochloropsis salina CCMP1776</name>
    <dbReference type="NCBI Taxonomy" id="1027361"/>
    <lineage>
        <taxon>Eukaryota</taxon>
        <taxon>Sar</taxon>
        <taxon>Stramenopiles</taxon>
        <taxon>Ochrophyta</taxon>
        <taxon>Eustigmatophyceae</taxon>
        <taxon>Eustigmatales</taxon>
        <taxon>Monodopsidaceae</taxon>
        <taxon>Microchloropsis</taxon>
        <taxon>Microchloropsis salina</taxon>
    </lineage>
</organism>
<feature type="domain" description="UBA" evidence="7">
    <location>
        <begin position="275"/>
        <end position="315"/>
    </location>
</feature>
<protein>
    <recommendedName>
        <fullName evidence="7">UBA domain-containing protein</fullName>
    </recommendedName>
</protein>
<reference evidence="8 9" key="1">
    <citation type="submission" date="2019-01" db="EMBL/GenBank/DDBJ databases">
        <title>Nuclear Genome Assembly of the Microalgal Biofuel strain Nannochloropsis salina CCMP1776.</title>
        <authorList>
            <person name="Hovde B."/>
        </authorList>
    </citation>
    <scope>NUCLEOTIDE SEQUENCE [LARGE SCALE GENOMIC DNA]</scope>
    <source>
        <strain evidence="8 9">CCMP1776</strain>
    </source>
</reference>
<keyword evidence="4 6" id="KW-0472">Membrane</keyword>
<evidence type="ECO:0000313" key="8">
    <source>
        <dbReference type="EMBL" id="TFJ84218.1"/>
    </source>
</evidence>
<gene>
    <name evidence="8" type="ORF">NSK_004209</name>
</gene>